<organism evidence="1">
    <name type="scientific">Dyadobacter sp. 676</name>
    <dbReference type="NCBI Taxonomy" id="3088362"/>
    <lineage>
        <taxon>Bacteria</taxon>
        <taxon>Pseudomonadati</taxon>
        <taxon>Bacteroidota</taxon>
        <taxon>Cytophagia</taxon>
        <taxon>Cytophagales</taxon>
        <taxon>Spirosomataceae</taxon>
        <taxon>Dyadobacter</taxon>
    </lineage>
</organism>
<sequence length="95" mass="10733">MDKQEFIESGMLESHLMGLTNEEEQAQVAAMMRMDEELSGYVGELEEDIKRYFAEGSVPPPEAVREIILLRSIREKKAARATIPAKRQIPANISI</sequence>
<accession>A0AAU8FE27</accession>
<evidence type="ECO:0008006" key="2">
    <source>
        <dbReference type="Google" id="ProtNLM"/>
    </source>
</evidence>
<proteinExistence type="predicted"/>
<dbReference type="EMBL" id="CP159289">
    <property type="protein sequence ID" value="XCH22367.1"/>
    <property type="molecule type" value="Genomic_DNA"/>
</dbReference>
<dbReference type="RefSeq" id="WP_353717699.1">
    <property type="nucleotide sequence ID" value="NZ_CP159289.1"/>
</dbReference>
<reference evidence="1" key="1">
    <citation type="submission" date="2024-06" db="EMBL/GenBank/DDBJ databases">
        <title>Sequencing and assembly of the genome of Dyadobacter sp. strain 676, a symbiont of Cyamopsis tetragonoloba.</title>
        <authorList>
            <person name="Guro P."/>
            <person name="Sazanova A."/>
            <person name="Kuznetsova I."/>
            <person name="Belimov A."/>
            <person name="Safronova V."/>
        </authorList>
    </citation>
    <scope>NUCLEOTIDE SEQUENCE</scope>
    <source>
        <strain evidence="1">676</strain>
    </source>
</reference>
<protein>
    <recommendedName>
        <fullName evidence="2">Anti-sigma factor</fullName>
    </recommendedName>
</protein>
<dbReference type="AlphaFoldDB" id="A0AAU8FE27"/>
<name>A0AAU8FE27_9BACT</name>
<evidence type="ECO:0000313" key="1">
    <source>
        <dbReference type="EMBL" id="XCH22367.1"/>
    </source>
</evidence>
<gene>
    <name evidence="1" type="ORF">ABV298_18685</name>
</gene>